<dbReference type="InterPro" id="IPR011990">
    <property type="entry name" value="TPR-like_helical_dom_sf"/>
</dbReference>
<evidence type="ECO:0000256" key="1">
    <source>
        <dbReference type="ARBA" id="ARBA00022737"/>
    </source>
</evidence>
<dbReference type="PROSITE" id="PS50005">
    <property type="entry name" value="TPR"/>
    <property type="match status" value="1"/>
</dbReference>
<dbReference type="PANTHER" id="PTHR44186">
    <property type="match status" value="1"/>
</dbReference>
<dbReference type="Proteomes" id="UP000032487">
    <property type="component" value="Unassembled WGS sequence"/>
</dbReference>
<evidence type="ECO:0000313" key="5">
    <source>
        <dbReference type="Proteomes" id="UP000032487"/>
    </source>
</evidence>
<dbReference type="SUPFAM" id="SSF48452">
    <property type="entry name" value="TPR-like"/>
    <property type="match status" value="1"/>
</dbReference>
<dbReference type="Gene3D" id="1.25.40.10">
    <property type="entry name" value="Tetratricopeptide repeat domain"/>
    <property type="match status" value="1"/>
</dbReference>
<keyword evidence="2 3" id="KW-0802">TPR repeat</keyword>
<dbReference type="Pfam" id="PF13432">
    <property type="entry name" value="TPR_16"/>
    <property type="match status" value="2"/>
</dbReference>
<dbReference type="SMART" id="SM00028">
    <property type="entry name" value="TPR"/>
    <property type="match status" value="3"/>
</dbReference>
<dbReference type="PANTHER" id="PTHR44186:SF1">
    <property type="entry name" value="BARDET-BIEDL SYNDROME 4 PROTEIN"/>
    <property type="match status" value="1"/>
</dbReference>
<keyword evidence="1" id="KW-0677">Repeat</keyword>
<dbReference type="InterPro" id="IPR019734">
    <property type="entry name" value="TPR_rpt"/>
</dbReference>
<evidence type="ECO:0008006" key="6">
    <source>
        <dbReference type="Google" id="ProtNLM"/>
    </source>
</evidence>
<evidence type="ECO:0000256" key="2">
    <source>
        <dbReference type="ARBA" id="ARBA00022803"/>
    </source>
</evidence>
<proteinExistence type="predicted"/>
<comment type="caution">
    <text evidence="4">The sequence shown here is derived from an EMBL/GenBank/DDBJ whole genome shotgun (WGS) entry which is preliminary data.</text>
</comment>
<protein>
    <recommendedName>
        <fullName evidence="6">Tetratricopeptide repeat protein</fullName>
    </recommendedName>
</protein>
<dbReference type="AlphaFoldDB" id="A0A0D9AMH7"/>
<evidence type="ECO:0000256" key="3">
    <source>
        <dbReference type="PROSITE-ProRule" id="PRU00339"/>
    </source>
</evidence>
<organism evidence="4 5">
    <name type="scientific">Stutzerimonas stutzeri</name>
    <name type="common">Pseudomonas stutzeri</name>
    <dbReference type="NCBI Taxonomy" id="316"/>
    <lineage>
        <taxon>Bacteria</taxon>
        <taxon>Pseudomonadati</taxon>
        <taxon>Pseudomonadota</taxon>
        <taxon>Gammaproteobacteria</taxon>
        <taxon>Pseudomonadales</taxon>
        <taxon>Pseudomonadaceae</taxon>
        <taxon>Stutzerimonas</taxon>
    </lineage>
</organism>
<feature type="repeat" description="TPR" evidence="3">
    <location>
        <begin position="58"/>
        <end position="91"/>
    </location>
</feature>
<reference evidence="4 5" key="1">
    <citation type="submission" date="2015-02" db="EMBL/GenBank/DDBJ databases">
        <title>Draft genome sequence of Pseudomonas stutzeri NT0128 isolated from wheat (Triticum turgidum) rhizosphere.</title>
        <authorList>
            <person name="Tovi N."/>
            <person name="Frenk S."/>
            <person name="Hadar Y."/>
            <person name="Minz D."/>
        </authorList>
    </citation>
    <scope>NUCLEOTIDE SEQUENCE [LARGE SCALE GENOMIC DNA]</scope>
    <source>
        <strain evidence="4 5">NT0128</strain>
    </source>
</reference>
<name>A0A0D9AMH7_STUST</name>
<dbReference type="PATRIC" id="fig|316.101.peg.4566"/>
<gene>
    <name evidence="4" type="ORF">UF78_10465</name>
</gene>
<accession>A0A0D9AMH7</accession>
<evidence type="ECO:0000313" key="4">
    <source>
        <dbReference type="EMBL" id="KJH82188.1"/>
    </source>
</evidence>
<sequence>MSAVFVCMALSACASNPTPPVSDRDRLLSLAEQVRRGGDPASAVALYERAAELSDQAPEVMLALGDTKLVTGDASGAAQAFRAVLTRNPDDPQALLGLGTADLQQGRIERAVRSLQAAAPQIDTAVAYNRLGTAYVLSGAFTEAQAAYGTALAHAGGDLDIRSNLALAFALDGQAQRARAEATAITESPLSEPHHVRQQMLVLTLLGDDQSAADALAGLPKAERGELLAQARAIRSIKDPAARARAVGLLTSTQL</sequence>
<dbReference type="EMBL" id="JYHV01000016">
    <property type="protein sequence ID" value="KJH82188.1"/>
    <property type="molecule type" value="Genomic_DNA"/>
</dbReference>